<dbReference type="PANTHER" id="PTHR48100:SF59">
    <property type="entry name" value="ADENOSYLCOBALAMIN_ALPHA-RIBAZOLE PHOSPHATASE"/>
    <property type="match status" value="1"/>
</dbReference>
<reference evidence="3" key="1">
    <citation type="submission" date="2021-03" db="EMBL/GenBank/DDBJ databases">
        <title>Agromyces archimandritus sp. nov., isolated from the cockroach Archimandrita tessellata.</title>
        <authorList>
            <person name="Guzman J."/>
            <person name="Ortuzar M."/>
            <person name="Poehlein A."/>
            <person name="Daniel R."/>
            <person name="Trujillo M."/>
            <person name="Vilcinskas A."/>
        </authorList>
    </citation>
    <scope>NUCLEOTIDE SEQUENCE</scope>
    <source>
        <strain evidence="3">G127AT</strain>
    </source>
</reference>
<dbReference type="InterPro" id="IPR001345">
    <property type="entry name" value="PG/BPGM_mutase_AS"/>
</dbReference>
<dbReference type="KEGG" id="aarc:G127AT_11035"/>
<dbReference type="InterPro" id="IPR013078">
    <property type="entry name" value="His_Pase_superF_clade-1"/>
</dbReference>
<dbReference type="InterPro" id="IPR050275">
    <property type="entry name" value="PGM_Phosphatase"/>
</dbReference>
<dbReference type="SUPFAM" id="SSF53254">
    <property type="entry name" value="Phosphoglycerate mutase-like"/>
    <property type="match status" value="1"/>
</dbReference>
<feature type="binding site" evidence="2">
    <location>
        <begin position="6"/>
        <end position="13"/>
    </location>
    <ligand>
        <name>substrate</name>
    </ligand>
</feature>
<dbReference type="GO" id="GO:0016791">
    <property type="term" value="F:phosphatase activity"/>
    <property type="evidence" value="ECO:0007669"/>
    <property type="project" value="TreeGrafter"/>
</dbReference>
<dbReference type="SMART" id="SM00855">
    <property type="entry name" value="PGAM"/>
    <property type="match status" value="1"/>
</dbReference>
<sequence>MLALIRHGQTDWNLRGLFQGTTDIPLNDTGRLQARDAVAALAEHDWDLVVSSPLSRARETASIIAGELALPLGPAYDDLIEQGFGEAEGLEVTEVRRRQLAGIPGMEPHEAVGPRGLRGIERIRGIHPGQRVLAVAHGNLIRSTVAHIAGHTGPRLPGLKNGESSMLRHEQRWTVLTHGGVPFDRVLADLEAIAS</sequence>
<dbReference type="Proteomes" id="UP000671914">
    <property type="component" value="Chromosome"/>
</dbReference>
<protein>
    <submittedName>
        <fullName evidence="3">Histidine phosphatase family protein</fullName>
    </submittedName>
</protein>
<feature type="active site" description="Tele-phosphohistidine intermediate" evidence="1">
    <location>
        <position position="7"/>
    </location>
</feature>
<evidence type="ECO:0000256" key="2">
    <source>
        <dbReference type="PIRSR" id="PIRSR613078-2"/>
    </source>
</evidence>
<dbReference type="RefSeq" id="WP_210896855.1">
    <property type="nucleotide sequence ID" value="NZ_CP071696.1"/>
</dbReference>
<proteinExistence type="predicted"/>
<dbReference type="PANTHER" id="PTHR48100">
    <property type="entry name" value="BROAD-SPECIFICITY PHOSPHATASE YOR283W-RELATED"/>
    <property type="match status" value="1"/>
</dbReference>
<accession>A0A975FKP8</accession>
<dbReference type="EMBL" id="CP071696">
    <property type="protein sequence ID" value="QTX03850.1"/>
    <property type="molecule type" value="Genomic_DNA"/>
</dbReference>
<evidence type="ECO:0000313" key="3">
    <source>
        <dbReference type="EMBL" id="QTX03850.1"/>
    </source>
</evidence>
<dbReference type="GO" id="GO:0005737">
    <property type="term" value="C:cytoplasm"/>
    <property type="evidence" value="ECO:0007669"/>
    <property type="project" value="TreeGrafter"/>
</dbReference>
<keyword evidence="4" id="KW-1185">Reference proteome</keyword>
<name>A0A975FKP8_9MICO</name>
<organism evidence="3 4">
    <name type="scientific">Agromyces archimandritae</name>
    <dbReference type="NCBI Taxonomy" id="2781962"/>
    <lineage>
        <taxon>Bacteria</taxon>
        <taxon>Bacillati</taxon>
        <taxon>Actinomycetota</taxon>
        <taxon>Actinomycetes</taxon>
        <taxon>Micrococcales</taxon>
        <taxon>Microbacteriaceae</taxon>
        <taxon>Agromyces</taxon>
    </lineage>
</organism>
<dbReference type="Pfam" id="PF00300">
    <property type="entry name" value="His_Phos_1"/>
    <property type="match status" value="1"/>
</dbReference>
<evidence type="ECO:0000313" key="4">
    <source>
        <dbReference type="Proteomes" id="UP000671914"/>
    </source>
</evidence>
<evidence type="ECO:0000256" key="1">
    <source>
        <dbReference type="PIRSR" id="PIRSR613078-1"/>
    </source>
</evidence>
<dbReference type="PROSITE" id="PS00175">
    <property type="entry name" value="PG_MUTASE"/>
    <property type="match status" value="1"/>
</dbReference>
<feature type="binding site" evidence="2">
    <location>
        <position position="56"/>
    </location>
    <ligand>
        <name>substrate</name>
    </ligand>
</feature>
<dbReference type="AlphaFoldDB" id="A0A975FKP8"/>
<dbReference type="InterPro" id="IPR029033">
    <property type="entry name" value="His_PPase_superfam"/>
</dbReference>
<gene>
    <name evidence="3" type="ORF">G127AT_11035</name>
</gene>
<dbReference type="Gene3D" id="3.40.50.1240">
    <property type="entry name" value="Phosphoglycerate mutase-like"/>
    <property type="match status" value="1"/>
</dbReference>
<feature type="active site" description="Proton donor/acceptor" evidence="1">
    <location>
        <position position="81"/>
    </location>
</feature>
<dbReference type="CDD" id="cd07067">
    <property type="entry name" value="HP_PGM_like"/>
    <property type="match status" value="1"/>
</dbReference>